<protein>
    <submittedName>
        <fullName evidence="1">Uncharacterized protein</fullName>
    </submittedName>
</protein>
<evidence type="ECO:0000313" key="2">
    <source>
        <dbReference type="Proteomes" id="UP001307889"/>
    </source>
</evidence>
<dbReference type="EMBL" id="AP028912">
    <property type="protein sequence ID" value="BES93284.1"/>
    <property type="molecule type" value="Genomic_DNA"/>
</dbReference>
<keyword evidence="2" id="KW-1185">Reference proteome</keyword>
<dbReference type="Proteomes" id="UP001307889">
    <property type="component" value="Chromosome 4"/>
</dbReference>
<evidence type="ECO:0000313" key="1">
    <source>
        <dbReference type="EMBL" id="BES93284.1"/>
    </source>
</evidence>
<reference evidence="1 2" key="1">
    <citation type="submission" date="2023-09" db="EMBL/GenBank/DDBJ databases">
        <title>Nesidiocoris tenuis whole genome shotgun sequence.</title>
        <authorList>
            <person name="Shibata T."/>
            <person name="Shimoda M."/>
            <person name="Kobayashi T."/>
            <person name="Uehara T."/>
        </authorList>
    </citation>
    <scope>NUCLEOTIDE SEQUENCE [LARGE SCALE GENOMIC DNA]</scope>
    <source>
        <strain evidence="1 2">Japan</strain>
    </source>
</reference>
<gene>
    <name evidence="1" type="ORF">NTJ_06093</name>
</gene>
<proteinExistence type="predicted"/>
<organism evidence="1 2">
    <name type="scientific">Nesidiocoris tenuis</name>
    <dbReference type="NCBI Taxonomy" id="355587"/>
    <lineage>
        <taxon>Eukaryota</taxon>
        <taxon>Metazoa</taxon>
        <taxon>Ecdysozoa</taxon>
        <taxon>Arthropoda</taxon>
        <taxon>Hexapoda</taxon>
        <taxon>Insecta</taxon>
        <taxon>Pterygota</taxon>
        <taxon>Neoptera</taxon>
        <taxon>Paraneoptera</taxon>
        <taxon>Hemiptera</taxon>
        <taxon>Heteroptera</taxon>
        <taxon>Panheteroptera</taxon>
        <taxon>Cimicomorpha</taxon>
        <taxon>Miridae</taxon>
        <taxon>Dicyphina</taxon>
        <taxon>Nesidiocoris</taxon>
    </lineage>
</organism>
<accession>A0ABN7APT1</accession>
<sequence>MKMIEEEETATAVCPEWSPGQEHLRLLSLERLVNNSYFLAGCAAVVATDQPITSLSRHLRPTIFDPSPDAI</sequence>
<name>A0ABN7APT1_9HEMI</name>